<dbReference type="Proteomes" id="UP000500953">
    <property type="component" value="Chromosome"/>
</dbReference>
<dbReference type="RefSeq" id="WP_167485522.1">
    <property type="nucleotide sequence ID" value="NZ_CP046173.1"/>
</dbReference>
<organism evidence="2 3">
    <name type="scientific">Nocardia terpenica</name>
    <dbReference type="NCBI Taxonomy" id="455432"/>
    <lineage>
        <taxon>Bacteria</taxon>
        <taxon>Bacillati</taxon>
        <taxon>Actinomycetota</taxon>
        <taxon>Actinomycetes</taxon>
        <taxon>Mycobacteriales</taxon>
        <taxon>Nocardiaceae</taxon>
        <taxon>Nocardia</taxon>
    </lineage>
</organism>
<name>A0A6G9YYC0_9NOCA</name>
<accession>A0A6G9YYC0</accession>
<protein>
    <recommendedName>
        <fullName evidence="4">PPE domain-containing protein</fullName>
    </recommendedName>
</protein>
<feature type="compositionally biased region" description="Low complexity" evidence="1">
    <location>
        <begin position="275"/>
        <end position="306"/>
    </location>
</feature>
<sequence length="441" mass="45369">MALPLIGLAAALWEQHKNGPPDSFANARGDQSPDATAARNRIGDLAKDTGLHYQSAQVPQDAYKNPASLDDVYGRIQKMDLNSVATLHATWEGFRNKLEQGHNAFGPVILKALKEKWTGASGEKAAAAVADFVDQENNLVVAAQLLAEKVKLARSGAEITKSGVQATPRTSWTSDIASWVPGPTWKLNDHRRTEADNANDHLINNVFYPAIRETDSKVPLAPQPNNPVSAPGPVGVGPDGRTPGVNTNVDPAAVRPGTQDNPGTQDGNDKHDTASADTAPTDPANTTPSSTADSSNPNSGTSSTTPAGHSPADTGTSTRPSSYTPGSSGGRLDGGFGNPGAPGSAVPGRSVPGKATPGLATGTAARTTTGANPGSTGGPGGFGGLGGKGKKEEEEKTHKSKISEALVSEDNGDELTGLGRFARKTIPPVLGEDALVQDENL</sequence>
<evidence type="ECO:0000313" key="2">
    <source>
        <dbReference type="EMBL" id="QIS18202.1"/>
    </source>
</evidence>
<feature type="region of interest" description="Disordered" evidence="1">
    <location>
        <begin position="217"/>
        <end position="441"/>
    </location>
</feature>
<evidence type="ECO:0000313" key="3">
    <source>
        <dbReference type="Proteomes" id="UP000500953"/>
    </source>
</evidence>
<gene>
    <name evidence="2" type="ORF">F6W96_07705</name>
</gene>
<evidence type="ECO:0000256" key="1">
    <source>
        <dbReference type="SAM" id="MobiDB-lite"/>
    </source>
</evidence>
<feature type="compositionally biased region" description="Gly residues" evidence="1">
    <location>
        <begin position="327"/>
        <end position="340"/>
    </location>
</feature>
<reference evidence="2 3" key="1">
    <citation type="journal article" date="2019" name="ACS Chem. Biol.">
        <title>Identification and Mobilization of a Cryptic Antibiotic Biosynthesis Gene Locus from a Human-Pathogenic Nocardia Isolate.</title>
        <authorList>
            <person name="Herisse M."/>
            <person name="Ishida K."/>
            <person name="Porter J.L."/>
            <person name="Howden B."/>
            <person name="Hertweck C."/>
            <person name="Stinear T.P."/>
            <person name="Pidot S.J."/>
        </authorList>
    </citation>
    <scope>NUCLEOTIDE SEQUENCE [LARGE SCALE GENOMIC DNA]</scope>
    <source>
        <strain evidence="2 3">AUSMDU00012715</strain>
    </source>
</reference>
<dbReference type="AlphaFoldDB" id="A0A6G9YYC0"/>
<feature type="compositionally biased region" description="Gly residues" evidence="1">
    <location>
        <begin position="375"/>
        <end position="387"/>
    </location>
</feature>
<feature type="compositionally biased region" description="Polar residues" evidence="1">
    <location>
        <begin position="313"/>
        <end position="325"/>
    </location>
</feature>
<dbReference type="EMBL" id="CP046173">
    <property type="protein sequence ID" value="QIS18202.1"/>
    <property type="molecule type" value="Genomic_DNA"/>
</dbReference>
<proteinExistence type="predicted"/>
<evidence type="ECO:0008006" key="4">
    <source>
        <dbReference type="Google" id="ProtNLM"/>
    </source>
</evidence>
<feature type="compositionally biased region" description="Low complexity" evidence="1">
    <location>
        <begin position="352"/>
        <end position="374"/>
    </location>
</feature>